<dbReference type="GO" id="GO:0005524">
    <property type="term" value="F:ATP binding"/>
    <property type="evidence" value="ECO:0007669"/>
    <property type="project" value="UniProtKB-KW"/>
</dbReference>
<gene>
    <name evidence="12" type="ORF">L9F63_002222</name>
</gene>
<dbReference type="InterPro" id="IPR011527">
    <property type="entry name" value="ABC1_TM_dom"/>
</dbReference>
<feature type="transmembrane region" description="Helical" evidence="10">
    <location>
        <begin position="297"/>
        <end position="318"/>
    </location>
</feature>
<keyword evidence="8 10" id="KW-1133">Transmembrane helix</keyword>
<dbReference type="Pfam" id="PF00664">
    <property type="entry name" value="ABC_membrane"/>
    <property type="match status" value="1"/>
</dbReference>
<name>A0AAD8A2J3_DIPPU</name>
<dbReference type="EMBL" id="JASPKZ010003881">
    <property type="protein sequence ID" value="KAJ9591216.1"/>
    <property type="molecule type" value="Genomic_DNA"/>
</dbReference>
<evidence type="ECO:0000259" key="11">
    <source>
        <dbReference type="PROSITE" id="PS50929"/>
    </source>
</evidence>
<feature type="transmembrane region" description="Helical" evidence="10">
    <location>
        <begin position="528"/>
        <end position="557"/>
    </location>
</feature>
<dbReference type="GO" id="GO:0016020">
    <property type="term" value="C:membrane"/>
    <property type="evidence" value="ECO:0007669"/>
    <property type="project" value="InterPro"/>
</dbReference>
<evidence type="ECO:0000256" key="7">
    <source>
        <dbReference type="ARBA" id="ARBA00022840"/>
    </source>
</evidence>
<keyword evidence="13" id="KW-1185">Reference proteome</keyword>
<dbReference type="PANTHER" id="PTHR24223:SF443">
    <property type="entry name" value="MULTIDRUG-RESISTANCE LIKE PROTEIN 1, ISOFORM I"/>
    <property type="match status" value="1"/>
</dbReference>
<dbReference type="Pfam" id="PF24357">
    <property type="entry name" value="TMD0_ABC"/>
    <property type="match status" value="1"/>
</dbReference>
<feature type="transmembrane region" description="Helical" evidence="10">
    <location>
        <begin position="423"/>
        <end position="445"/>
    </location>
</feature>
<accession>A0AAD8A2J3</accession>
<evidence type="ECO:0000256" key="1">
    <source>
        <dbReference type="ARBA" id="ARBA00004127"/>
    </source>
</evidence>
<evidence type="ECO:0000256" key="6">
    <source>
        <dbReference type="ARBA" id="ARBA00022741"/>
    </source>
</evidence>
<evidence type="ECO:0000256" key="10">
    <source>
        <dbReference type="SAM" id="Phobius"/>
    </source>
</evidence>
<dbReference type="Gene3D" id="1.20.1560.10">
    <property type="entry name" value="ABC transporter type 1, transmembrane domain"/>
    <property type="match status" value="1"/>
</dbReference>
<dbReference type="InterPro" id="IPR036640">
    <property type="entry name" value="ABC1_TM_sf"/>
</dbReference>
<feature type="non-terminal residue" evidence="12">
    <location>
        <position position="636"/>
    </location>
</feature>
<dbReference type="PROSITE" id="PS50929">
    <property type="entry name" value="ABC_TM1F"/>
    <property type="match status" value="1"/>
</dbReference>
<dbReference type="InterPro" id="IPR056227">
    <property type="entry name" value="TMD0_ABC"/>
</dbReference>
<feature type="transmembrane region" description="Helical" evidence="10">
    <location>
        <begin position="350"/>
        <end position="372"/>
    </location>
</feature>
<feature type="domain" description="ABC transmembrane type-1" evidence="11">
    <location>
        <begin position="310"/>
        <end position="594"/>
    </location>
</feature>
<keyword evidence="3" id="KW-0813">Transport</keyword>
<comment type="subcellular location">
    <subcellularLocation>
        <location evidence="1">Endomembrane system</location>
        <topology evidence="1">Multi-pass membrane protein</topology>
    </subcellularLocation>
</comment>
<evidence type="ECO:0000313" key="12">
    <source>
        <dbReference type="EMBL" id="KAJ9591216.1"/>
    </source>
</evidence>
<keyword evidence="6" id="KW-0547">Nucleotide-binding</keyword>
<feature type="transmembrane region" description="Helical" evidence="10">
    <location>
        <begin position="68"/>
        <end position="86"/>
    </location>
</feature>
<comment type="caution">
    <text evidence="12">The sequence shown here is derived from an EMBL/GenBank/DDBJ whole genome shotgun (WGS) entry which is preliminary data.</text>
</comment>
<dbReference type="Proteomes" id="UP001233999">
    <property type="component" value="Unassembled WGS sequence"/>
</dbReference>
<feature type="transmembrane region" description="Helical" evidence="10">
    <location>
        <begin position="166"/>
        <end position="189"/>
    </location>
</feature>
<dbReference type="CDD" id="cd18595">
    <property type="entry name" value="ABC_6TM_MRP1_2_3_6_D1_like"/>
    <property type="match status" value="1"/>
</dbReference>
<evidence type="ECO:0000313" key="13">
    <source>
        <dbReference type="Proteomes" id="UP001233999"/>
    </source>
</evidence>
<dbReference type="SUPFAM" id="SSF90123">
    <property type="entry name" value="ABC transporter transmembrane region"/>
    <property type="match status" value="1"/>
</dbReference>
<feature type="transmembrane region" description="Helical" evidence="10">
    <location>
        <begin position="36"/>
        <end position="56"/>
    </location>
</feature>
<evidence type="ECO:0000256" key="8">
    <source>
        <dbReference type="ARBA" id="ARBA00022989"/>
    </source>
</evidence>
<protein>
    <recommendedName>
        <fullName evidence="11">ABC transmembrane type-1 domain-containing protein</fullName>
    </recommendedName>
</protein>
<feature type="transmembrane region" description="Helical" evidence="10">
    <location>
        <begin position="577"/>
        <end position="601"/>
    </location>
</feature>
<reference evidence="12" key="1">
    <citation type="journal article" date="2023" name="IScience">
        <title>Live-bearing cockroach genome reveals convergent evolutionary mechanisms linked to viviparity in insects and beyond.</title>
        <authorList>
            <person name="Fouks B."/>
            <person name="Harrison M.C."/>
            <person name="Mikhailova A.A."/>
            <person name="Marchal E."/>
            <person name="English S."/>
            <person name="Carruthers M."/>
            <person name="Jennings E.C."/>
            <person name="Chiamaka E.L."/>
            <person name="Frigard R.A."/>
            <person name="Pippel M."/>
            <person name="Attardo G.M."/>
            <person name="Benoit J.B."/>
            <person name="Bornberg-Bauer E."/>
            <person name="Tobe S.S."/>
        </authorList>
    </citation>
    <scope>NUCLEOTIDE SEQUENCE</scope>
    <source>
        <strain evidence="12">Stay&amp;Tobe</strain>
    </source>
</reference>
<sequence>MANGAMDGFCNSTFWDANLTWYTADPELTPCFQNTVLVWVPCLFLWVFSPLETFYILHSKMRNIPWNWLNITKLVMTGVLVVLSIIDAGHAVHRSSNGYVVSSADFYSPLIKILTFTFSGILIIYNRVRGLRTSGLLFLFWLILAVCGAVRYRYELTVSSNEDDKLFQFVSYMIYYPVVLLMLLLNCFADAPPRFSEYPPVERPCPEQSASFLSKTFFTWFDPLAWKGFRTPLETKDLWNMNPEDTASEVVPLFDKHWQRTLRKSSNMPSPQATFRKTSGNVDITSGKRRKKCQASVLPAICKAFGPTFIFGSILKLVNDVLTFASPQILNPVLEDHGVYEGNEPIWKGYLYAILMLVTACVQTLVLSQYFNRMFIVGLRIRTALISTIYRKALRMSNSARKESTVGEIVNLMSVDAQRFMDLTAYLNMIWSAPLQIALALYFLWETLGPSVLAGLAVMIILIPINGVVANRIKTLQIRQMKNKDERVKLMNEVLSGIKVLKLYAWEPSFESQILKIREKEIKVLKQAAYLNAGTSFIWSCAPFLVSLSSLATYVLVDPSHVLDAEKAFVSLSLFNIIRMPISALPFLIIMMIQVSLVTFAKNVSRAFGSLSLFNILRFPSVYVTHADITYGGAAS</sequence>
<evidence type="ECO:0000256" key="5">
    <source>
        <dbReference type="ARBA" id="ARBA00022737"/>
    </source>
</evidence>
<keyword evidence="7" id="KW-0067">ATP-binding</keyword>
<feature type="transmembrane region" description="Helical" evidence="10">
    <location>
        <begin position="136"/>
        <end position="154"/>
    </location>
</feature>
<comment type="similarity">
    <text evidence="2">Belongs to the ABC transporter superfamily. ABCC family. Conjugate transporter (TC 3.A.1.208) subfamily.</text>
</comment>
<dbReference type="AlphaFoldDB" id="A0AAD8A2J3"/>
<feature type="transmembrane region" description="Helical" evidence="10">
    <location>
        <begin position="451"/>
        <end position="473"/>
    </location>
</feature>
<dbReference type="GO" id="GO:0140359">
    <property type="term" value="F:ABC-type transporter activity"/>
    <property type="evidence" value="ECO:0007669"/>
    <property type="project" value="InterPro"/>
</dbReference>
<dbReference type="InterPro" id="IPR050173">
    <property type="entry name" value="ABC_transporter_C-like"/>
</dbReference>
<dbReference type="GO" id="GO:0012505">
    <property type="term" value="C:endomembrane system"/>
    <property type="evidence" value="ECO:0007669"/>
    <property type="project" value="UniProtKB-SubCell"/>
</dbReference>
<reference evidence="12" key="2">
    <citation type="submission" date="2023-05" db="EMBL/GenBank/DDBJ databases">
        <authorList>
            <person name="Fouks B."/>
        </authorList>
    </citation>
    <scope>NUCLEOTIDE SEQUENCE</scope>
    <source>
        <strain evidence="12">Stay&amp;Tobe</strain>
        <tissue evidence="12">Testes</tissue>
    </source>
</reference>
<keyword evidence="9 10" id="KW-0472">Membrane</keyword>
<keyword evidence="5" id="KW-0677">Repeat</keyword>
<keyword evidence="4 10" id="KW-0812">Transmembrane</keyword>
<evidence type="ECO:0000256" key="9">
    <source>
        <dbReference type="ARBA" id="ARBA00023136"/>
    </source>
</evidence>
<feature type="transmembrane region" description="Helical" evidence="10">
    <location>
        <begin position="106"/>
        <end position="124"/>
    </location>
</feature>
<evidence type="ECO:0000256" key="4">
    <source>
        <dbReference type="ARBA" id="ARBA00022692"/>
    </source>
</evidence>
<organism evidence="12 13">
    <name type="scientific">Diploptera punctata</name>
    <name type="common">Pacific beetle cockroach</name>
    <dbReference type="NCBI Taxonomy" id="6984"/>
    <lineage>
        <taxon>Eukaryota</taxon>
        <taxon>Metazoa</taxon>
        <taxon>Ecdysozoa</taxon>
        <taxon>Arthropoda</taxon>
        <taxon>Hexapoda</taxon>
        <taxon>Insecta</taxon>
        <taxon>Pterygota</taxon>
        <taxon>Neoptera</taxon>
        <taxon>Polyneoptera</taxon>
        <taxon>Dictyoptera</taxon>
        <taxon>Blattodea</taxon>
        <taxon>Blaberoidea</taxon>
        <taxon>Blaberidae</taxon>
        <taxon>Diplopterinae</taxon>
        <taxon>Diploptera</taxon>
    </lineage>
</organism>
<dbReference type="PANTHER" id="PTHR24223">
    <property type="entry name" value="ATP-BINDING CASSETTE SUB-FAMILY C"/>
    <property type="match status" value="1"/>
</dbReference>
<proteinExistence type="inferred from homology"/>
<dbReference type="FunFam" id="1.20.1560.10:FF:000041">
    <property type="entry name" value="Multidrug-Resistance like protein 1, isoform C"/>
    <property type="match status" value="1"/>
</dbReference>
<evidence type="ECO:0000256" key="2">
    <source>
        <dbReference type="ARBA" id="ARBA00009726"/>
    </source>
</evidence>
<evidence type="ECO:0000256" key="3">
    <source>
        <dbReference type="ARBA" id="ARBA00022448"/>
    </source>
</evidence>